<sequence length="534" mass="58200">MLPLAIALLILSASVADAFSSVPEFPASPPPPAPPVYVIMGPDSVPIARAIVDATEDCPVLMADGKTMIVTTHAEPDPDHGFPERVCSGDLPQNYTLASFGPTELPSVKSGPVNFGIIGDTGLRVKVKNNGTLPCPANLSDTIVEYPESAGVCFDYGEWKGNIQGMEQSLNPVSTSWPYQLMADELAGKNPDVIIHVGDFLYGETECPDVCPVDEENATKGFYDPCPCANMTSHGDQWSSWQEDFFEPSRKLLLAAPWIILRGNHEICTRSGVGWFRYLDPRPMPPLQEWKWQGVKQYVPCSEFTDPYVVTYHDVQWLVVDSSQVASVGGGIDHYDGDCPTEVTVITGLDPRNESAFPYTPNSSHGFDPSNFPAEYGNYTEIFAEGKSMLDSHKPVGLLSHRPLYAITCHKGSYLALDYTLQLAAEATGLFNSTIKFVLSGHYHLFQYVEYEGRVPTLVFGHGGTKLFDGDPNIATAVGATVLTEDGAPAAVITANSTMYKQFGFGLLEVKEERFEVTEGAGAAWQRFNFTIPA</sequence>
<dbReference type="Pfam" id="PF00149">
    <property type="entry name" value="Metallophos"/>
    <property type="match status" value="1"/>
</dbReference>
<dbReference type="SUPFAM" id="SSF56300">
    <property type="entry name" value="Metallo-dependent phosphatases"/>
    <property type="match status" value="1"/>
</dbReference>
<feature type="signal peptide" evidence="1">
    <location>
        <begin position="1"/>
        <end position="18"/>
    </location>
</feature>
<proteinExistence type="predicted"/>
<dbReference type="RefSeq" id="XP_005786297.1">
    <property type="nucleotide sequence ID" value="XM_005786240.1"/>
</dbReference>
<reference evidence="3" key="2">
    <citation type="submission" date="2024-10" db="UniProtKB">
        <authorList>
            <consortium name="EnsemblProtists"/>
        </authorList>
    </citation>
    <scope>IDENTIFICATION</scope>
</reference>
<accession>A0A0D3KDN3</accession>
<dbReference type="KEGG" id="ehx:EMIHUDRAFT_229175"/>
<dbReference type="HOGENOM" id="CLU_638918_0_0_1"/>
<dbReference type="InterPro" id="IPR004843">
    <property type="entry name" value="Calcineurin-like_PHP"/>
</dbReference>
<name>A0A0D3KDN3_EMIH1</name>
<evidence type="ECO:0000313" key="4">
    <source>
        <dbReference type="Proteomes" id="UP000013827"/>
    </source>
</evidence>
<evidence type="ECO:0000259" key="2">
    <source>
        <dbReference type="Pfam" id="PF00149"/>
    </source>
</evidence>
<dbReference type="AlphaFoldDB" id="A0A0D3KDN3"/>
<keyword evidence="1" id="KW-0732">Signal</keyword>
<protein>
    <recommendedName>
        <fullName evidence="2">Calcineurin-like phosphoesterase domain-containing protein</fullName>
    </recommendedName>
</protein>
<feature type="domain" description="Calcineurin-like phosphoesterase" evidence="2">
    <location>
        <begin position="184"/>
        <end position="444"/>
    </location>
</feature>
<dbReference type="EnsemblProtists" id="EOD33868">
    <property type="protein sequence ID" value="EOD33868"/>
    <property type="gene ID" value="EMIHUDRAFT_229175"/>
</dbReference>
<evidence type="ECO:0000313" key="3">
    <source>
        <dbReference type="EnsemblProtists" id="EOD33868"/>
    </source>
</evidence>
<dbReference type="GO" id="GO:0016787">
    <property type="term" value="F:hydrolase activity"/>
    <property type="evidence" value="ECO:0007669"/>
    <property type="project" value="InterPro"/>
</dbReference>
<dbReference type="eggNOG" id="ENOG502SQDI">
    <property type="taxonomic scope" value="Eukaryota"/>
</dbReference>
<dbReference type="PaxDb" id="2903-EOD33868"/>
<reference evidence="4" key="1">
    <citation type="journal article" date="2013" name="Nature">
        <title>Pan genome of the phytoplankton Emiliania underpins its global distribution.</title>
        <authorList>
            <person name="Read B.A."/>
            <person name="Kegel J."/>
            <person name="Klute M.J."/>
            <person name="Kuo A."/>
            <person name="Lefebvre S.C."/>
            <person name="Maumus F."/>
            <person name="Mayer C."/>
            <person name="Miller J."/>
            <person name="Monier A."/>
            <person name="Salamov A."/>
            <person name="Young J."/>
            <person name="Aguilar M."/>
            <person name="Claverie J.M."/>
            <person name="Frickenhaus S."/>
            <person name="Gonzalez K."/>
            <person name="Herman E.K."/>
            <person name="Lin Y.C."/>
            <person name="Napier J."/>
            <person name="Ogata H."/>
            <person name="Sarno A.F."/>
            <person name="Shmutz J."/>
            <person name="Schroeder D."/>
            <person name="de Vargas C."/>
            <person name="Verret F."/>
            <person name="von Dassow P."/>
            <person name="Valentin K."/>
            <person name="Van de Peer Y."/>
            <person name="Wheeler G."/>
            <person name="Dacks J.B."/>
            <person name="Delwiche C.F."/>
            <person name="Dyhrman S.T."/>
            <person name="Glockner G."/>
            <person name="John U."/>
            <person name="Richards T."/>
            <person name="Worden A.Z."/>
            <person name="Zhang X."/>
            <person name="Grigoriev I.V."/>
            <person name="Allen A.E."/>
            <person name="Bidle K."/>
            <person name="Borodovsky M."/>
            <person name="Bowler C."/>
            <person name="Brownlee C."/>
            <person name="Cock J.M."/>
            <person name="Elias M."/>
            <person name="Gladyshev V.N."/>
            <person name="Groth M."/>
            <person name="Guda C."/>
            <person name="Hadaegh A."/>
            <person name="Iglesias-Rodriguez M.D."/>
            <person name="Jenkins J."/>
            <person name="Jones B.M."/>
            <person name="Lawson T."/>
            <person name="Leese F."/>
            <person name="Lindquist E."/>
            <person name="Lobanov A."/>
            <person name="Lomsadze A."/>
            <person name="Malik S.B."/>
            <person name="Marsh M.E."/>
            <person name="Mackinder L."/>
            <person name="Mock T."/>
            <person name="Mueller-Roeber B."/>
            <person name="Pagarete A."/>
            <person name="Parker M."/>
            <person name="Probert I."/>
            <person name="Quesneville H."/>
            <person name="Raines C."/>
            <person name="Rensing S.A."/>
            <person name="Riano-Pachon D.M."/>
            <person name="Richier S."/>
            <person name="Rokitta S."/>
            <person name="Shiraiwa Y."/>
            <person name="Soanes D.M."/>
            <person name="van der Giezen M."/>
            <person name="Wahlund T.M."/>
            <person name="Williams B."/>
            <person name="Wilson W."/>
            <person name="Wolfe G."/>
            <person name="Wurch L.L."/>
        </authorList>
    </citation>
    <scope>NUCLEOTIDE SEQUENCE</scope>
</reference>
<organism evidence="3 4">
    <name type="scientific">Emiliania huxleyi (strain CCMP1516)</name>
    <dbReference type="NCBI Taxonomy" id="280463"/>
    <lineage>
        <taxon>Eukaryota</taxon>
        <taxon>Haptista</taxon>
        <taxon>Haptophyta</taxon>
        <taxon>Prymnesiophyceae</taxon>
        <taxon>Isochrysidales</taxon>
        <taxon>Noelaerhabdaceae</taxon>
        <taxon>Emiliania</taxon>
    </lineage>
</organism>
<feature type="chain" id="PRO_5044198096" description="Calcineurin-like phosphoesterase domain-containing protein" evidence="1">
    <location>
        <begin position="19"/>
        <end position="534"/>
    </location>
</feature>
<dbReference type="Proteomes" id="UP000013827">
    <property type="component" value="Unassembled WGS sequence"/>
</dbReference>
<dbReference type="GeneID" id="17279139"/>
<dbReference type="InterPro" id="IPR029052">
    <property type="entry name" value="Metallo-depent_PP-like"/>
</dbReference>
<dbReference type="Gene3D" id="3.60.21.10">
    <property type="match status" value="1"/>
</dbReference>
<keyword evidence="4" id="KW-1185">Reference proteome</keyword>
<evidence type="ECO:0000256" key="1">
    <source>
        <dbReference type="SAM" id="SignalP"/>
    </source>
</evidence>